<feature type="compositionally biased region" description="Polar residues" evidence="1">
    <location>
        <begin position="146"/>
        <end position="155"/>
    </location>
</feature>
<sequence length="245" mass="27694">MVRNTVTLPPVENTNHQLGDKSTENSDANEDEELLNVYTEPREQNTAEARQAPTHGVDQDPNPAESRAIRTGIGFIHRILGGLQRGLVTEREDFDTEPISPFLITSLKMVILDSLRWFDQWLLFKLYPALTALDRSHLSFLPLNLSDNSMKNNGTSQSRRRRKRAQRDAKRSMRDHDLARADARSRKSVEQTFAVSDWEESIAECKNLSPACRENPLWDLGGAEFSNQQAAAADGRISPDHRSVD</sequence>
<organism evidence="2 3">
    <name type="scientific">Mycena metata</name>
    <dbReference type="NCBI Taxonomy" id="1033252"/>
    <lineage>
        <taxon>Eukaryota</taxon>
        <taxon>Fungi</taxon>
        <taxon>Dikarya</taxon>
        <taxon>Basidiomycota</taxon>
        <taxon>Agaricomycotina</taxon>
        <taxon>Agaricomycetes</taxon>
        <taxon>Agaricomycetidae</taxon>
        <taxon>Agaricales</taxon>
        <taxon>Marasmiineae</taxon>
        <taxon>Mycenaceae</taxon>
        <taxon>Mycena</taxon>
    </lineage>
</organism>
<feature type="region of interest" description="Disordered" evidence="1">
    <location>
        <begin position="146"/>
        <end position="184"/>
    </location>
</feature>
<protein>
    <submittedName>
        <fullName evidence="2">Uncharacterized protein</fullName>
    </submittedName>
</protein>
<comment type="caution">
    <text evidence="2">The sequence shown here is derived from an EMBL/GenBank/DDBJ whole genome shotgun (WGS) entry which is preliminary data.</text>
</comment>
<feature type="region of interest" description="Disordered" evidence="1">
    <location>
        <begin position="1"/>
        <end position="65"/>
    </location>
</feature>
<evidence type="ECO:0000313" key="2">
    <source>
        <dbReference type="EMBL" id="KAJ7732537.1"/>
    </source>
</evidence>
<proteinExistence type="predicted"/>
<dbReference type="AlphaFoldDB" id="A0AAD7I2N2"/>
<feature type="compositionally biased region" description="Polar residues" evidence="1">
    <location>
        <begin position="1"/>
        <end position="17"/>
    </location>
</feature>
<evidence type="ECO:0000256" key="1">
    <source>
        <dbReference type="SAM" id="MobiDB-lite"/>
    </source>
</evidence>
<keyword evidence="3" id="KW-1185">Reference proteome</keyword>
<dbReference type="EMBL" id="JARKIB010000144">
    <property type="protein sequence ID" value="KAJ7732537.1"/>
    <property type="molecule type" value="Genomic_DNA"/>
</dbReference>
<name>A0AAD7I2N2_9AGAR</name>
<gene>
    <name evidence="2" type="ORF">B0H16DRAFT_1696388</name>
</gene>
<dbReference type="Proteomes" id="UP001215598">
    <property type="component" value="Unassembled WGS sequence"/>
</dbReference>
<reference evidence="2" key="1">
    <citation type="submission" date="2023-03" db="EMBL/GenBank/DDBJ databases">
        <title>Massive genome expansion in bonnet fungi (Mycena s.s.) driven by repeated elements and novel gene families across ecological guilds.</title>
        <authorList>
            <consortium name="Lawrence Berkeley National Laboratory"/>
            <person name="Harder C.B."/>
            <person name="Miyauchi S."/>
            <person name="Viragh M."/>
            <person name="Kuo A."/>
            <person name="Thoen E."/>
            <person name="Andreopoulos B."/>
            <person name="Lu D."/>
            <person name="Skrede I."/>
            <person name="Drula E."/>
            <person name="Henrissat B."/>
            <person name="Morin E."/>
            <person name="Kohler A."/>
            <person name="Barry K."/>
            <person name="LaButti K."/>
            <person name="Morin E."/>
            <person name="Salamov A."/>
            <person name="Lipzen A."/>
            <person name="Mereny Z."/>
            <person name="Hegedus B."/>
            <person name="Baldrian P."/>
            <person name="Stursova M."/>
            <person name="Weitz H."/>
            <person name="Taylor A."/>
            <person name="Grigoriev I.V."/>
            <person name="Nagy L.G."/>
            <person name="Martin F."/>
            <person name="Kauserud H."/>
        </authorList>
    </citation>
    <scope>NUCLEOTIDE SEQUENCE</scope>
    <source>
        <strain evidence="2">CBHHK182m</strain>
    </source>
</reference>
<accession>A0AAD7I2N2</accession>
<evidence type="ECO:0000313" key="3">
    <source>
        <dbReference type="Proteomes" id="UP001215598"/>
    </source>
</evidence>
<feature type="compositionally biased region" description="Basic and acidic residues" evidence="1">
    <location>
        <begin position="166"/>
        <end position="184"/>
    </location>
</feature>